<dbReference type="RefSeq" id="WP_023493270.1">
    <property type="nucleotide sequence ID" value="NZ_AYLO01000010.1"/>
</dbReference>
<accession>V5BKD5</accession>
<dbReference type="eggNOG" id="ENOG5034453">
    <property type="taxonomic scope" value="Bacteria"/>
</dbReference>
<reference evidence="2 3" key="1">
    <citation type="journal article" date="2013" name="Genome Announc.">
        <title>Draft Genome Sequence of the Methanotrophic Gammaproteobacterium Methyloglobulus morosus DSM 22980 Strain KoM1.</title>
        <authorList>
            <person name="Poehlein A."/>
            <person name="Deutzmann J.S."/>
            <person name="Daniel R."/>
            <person name="Simeonova D.D."/>
        </authorList>
    </citation>
    <scope>NUCLEOTIDE SEQUENCE [LARGE SCALE GENOMIC DNA]</scope>
    <source>
        <strain evidence="2 3">KoM1</strain>
    </source>
</reference>
<keyword evidence="1" id="KW-0732">Signal</keyword>
<comment type="caution">
    <text evidence="2">The sequence shown here is derived from an EMBL/GenBank/DDBJ whole genome shotgun (WGS) entry which is preliminary data.</text>
</comment>
<dbReference type="Proteomes" id="UP000017842">
    <property type="component" value="Unassembled WGS sequence"/>
</dbReference>
<dbReference type="PROSITE" id="PS51257">
    <property type="entry name" value="PROKAR_LIPOPROTEIN"/>
    <property type="match status" value="1"/>
</dbReference>
<keyword evidence="3" id="KW-1185">Reference proteome</keyword>
<dbReference type="EMBL" id="AYLO01000010">
    <property type="protein sequence ID" value="ESS73785.1"/>
    <property type="molecule type" value="Genomic_DNA"/>
</dbReference>
<feature type="signal peptide" evidence="1">
    <location>
        <begin position="1"/>
        <end position="20"/>
    </location>
</feature>
<evidence type="ECO:0000256" key="1">
    <source>
        <dbReference type="SAM" id="SignalP"/>
    </source>
</evidence>
<organism evidence="2 3">
    <name type="scientific">Methyloglobulus morosus KoM1</name>
    <dbReference type="NCBI Taxonomy" id="1116472"/>
    <lineage>
        <taxon>Bacteria</taxon>
        <taxon>Pseudomonadati</taxon>
        <taxon>Pseudomonadota</taxon>
        <taxon>Gammaproteobacteria</taxon>
        <taxon>Methylococcales</taxon>
        <taxon>Methylococcaceae</taxon>
        <taxon>Methyloglobulus</taxon>
    </lineage>
</organism>
<gene>
    <name evidence="2" type="ORF">MGMO_10c00070</name>
</gene>
<evidence type="ECO:0008006" key="4">
    <source>
        <dbReference type="Google" id="ProtNLM"/>
    </source>
</evidence>
<dbReference type="AlphaFoldDB" id="V5BKD5"/>
<dbReference type="OrthoDB" id="8562383at2"/>
<protein>
    <recommendedName>
        <fullName evidence="4">Lipoprotein</fullName>
    </recommendedName>
</protein>
<feature type="chain" id="PRO_5004731504" description="Lipoprotein" evidence="1">
    <location>
        <begin position="21"/>
        <end position="114"/>
    </location>
</feature>
<name>V5BKD5_9GAMM</name>
<proteinExistence type="predicted"/>
<dbReference type="STRING" id="1116472.MGMO_10c00070"/>
<sequence length="114" mass="13066">MKTKFLITLLLTLGLLTACAEMNPHPMDMSQAVLNAETKADHEALAKHYDEEAEVMQLKVDEHKKLLEQYESKAYLYGRQAEDLKAHCERLVTSYENAVDANRKMAEMHRGMAR</sequence>
<evidence type="ECO:0000313" key="2">
    <source>
        <dbReference type="EMBL" id="ESS73785.1"/>
    </source>
</evidence>
<evidence type="ECO:0000313" key="3">
    <source>
        <dbReference type="Proteomes" id="UP000017842"/>
    </source>
</evidence>
<dbReference type="PATRIC" id="fig|1116472.3.peg.360"/>